<dbReference type="PROSITE" id="PS51724">
    <property type="entry name" value="SPOR"/>
    <property type="match status" value="1"/>
</dbReference>
<dbReference type="Gene3D" id="3.30.70.1070">
    <property type="entry name" value="Sporulation related repeat"/>
    <property type="match status" value="1"/>
</dbReference>
<dbReference type="PANTHER" id="PTHR38687">
    <property type="entry name" value="CELL DIVISION PROTEIN DEDD-RELATED"/>
    <property type="match status" value="1"/>
</dbReference>
<evidence type="ECO:0000259" key="3">
    <source>
        <dbReference type="PROSITE" id="PS51724"/>
    </source>
</evidence>
<dbReference type="InterPro" id="IPR052521">
    <property type="entry name" value="Cell_div_SPOR-domain"/>
</dbReference>
<feature type="region of interest" description="Disordered" evidence="1">
    <location>
        <begin position="59"/>
        <end position="86"/>
    </location>
</feature>
<feature type="compositionally biased region" description="Basic and acidic residues" evidence="1">
    <location>
        <begin position="68"/>
        <end position="77"/>
    </location>
</feature>
<keyword evidence="2" id="KW-1133">Transmembrane helix</keyword>
<accession>A0A450U985</accession>
<dbReference type="PANTHER" id="PTHR38687:SF1">
    <property type="entry name" value="CELL DIVISION PROTEIN DEDD"/>
    <property type="match status" value="1"/>
</dbReference>
<evidence type="ECO:0000256" key="1">
    <source>
        <dbReference type="SAM" id="MobiDB-lite"/>
    </source>
</evidence>
<dbReference type="GO" id="GO:0030428">
    <property type="term" value="C:cell septum"/>
    <property type="evidence" value="ECO:0007669"/>
    <property type="project" value="TreeGrafter"/>
</dbReference>
<evidence type="ECO:0000313" key="4">
    <source>
        <dbReference type="EMBL" id="VFJ88604.1"/>
    </source>
</evidence>
<reference evidence="4" key="1">
    <citation type="submission" date="2019-02" db="EMBL/GenBank/DDBJ databases">
        <authorList>
            <person name="Gruber-Vodicka R. H."/>
            <person name="Seah K. B. B."/>
        </authorList>
    </citation>
    <scope>NUCLEOTIDE SEQUENCE</scope>
    <source>
        <strain evidence="4">BECK_M7</strain>
    </source>
</reference>
<dbReference type="AlphaFoldDB" id="A0A450U985"/>
<feature type="compositionally biased region" description="Polar residues" evidence="1">
    <location>
        <begin position="123"/>
        <end position="133"/>
    </location>
</feature>
<feature type="region of interest" description="Disordered" evidence="1">
    <location>
        <begin position="102"/>
        <end position="152"/>
    </location>
</feature>
<dbReference type="SUPFAM" id="SSF110997">
    <property type="entry name" value="Sporulation related repeat"/>
    <property type="match status" value="1"/>
</dbReference>
<dbReference type="GO" id="GO:0032506">
    <property type="term" value="P:cytokinetic process"/>
    <property type="evidence" value="ECO:0007669"/>
    <property type="project" value="TreeGrafter"/>
</dbReference>
<organism evidence="4">
    <name type="scientific">Candidatus Kentrum sp. LFY</name>
    <dbReference type="NCBI Taxonomy" id="2126342"/>
    <lineage>
        <taxon>Bacteria</taxon>
        <taxon>Pseudomonadati</taxon>
        <taxon>Pseudomonadota</taxon>
        <taxon>Gammaproteobacteria</taxon>
        <taxon>Candidatus Kentrum</taxon>
    </lineage>
</organism>
<dbReference type="GO" id="GO:0032153">
    <property type="term" value="C:cell division site"/>
    <property type="evidence" value="ECO:0007669"/>
    <property type="project" value="TreeGrafter"/>
</dbReference>
<dbReference type="InterPro" id="IPR036680">
    <property type="entry name" value="SPOR-like_sf"/>
</dbReference>
<keyword evidence="2" id="KW-0812">Transmembrane</keyword>
<feature type="compositionally biased region" description="Basic and acidic residues" evidence="1">
    <location>
        <begin position="134"/>
        <end position="146"/>
    </location>
</feature>
<evidence type="ECO:0000256" key="2">
    <source>
        <dbReference type="SAM" id="Phobius"/>
    </source>
</evidence>
<dbReference type="Pfam" id="PF05036">
    <property type="entry name" value="SPOR"/>
    <property type="match status" value="1"/>
</dbReference>
<dbReference type="EMBL" id="CAADFF010000011">
    <property type="protein sequence ID" value="VFJ88604.1"/>
    <property type="molecule type" value="Genomic_DNA"/>
</dbReference>
<gene>
    <name evidence="4" type="ORF">BECKLFY1418B_GA0070995_101122</name>
</gene>
<dbReference type="InterPro" id="IPR007730">
    <property type="entry name" value="SPOR-like_dom"/>
</dbReference>
<dbReference type="GO" id="GO:0042834">
    <property type="term" value="F:peptidoglycan binding"/>
    <property type="evidence" value="ECO:0007669"/>
    <property type="project" value="InterPro"/>
</dbReference>
<feature type="compositionally biased region" description="Basic and acidic residues" evidence="1">
    <location>
        <begin position="102"/>
        <end position="118"/>
    </location>
</feature>
<name>A0A450U985_9GAMM</name>
<proteinExistence type="predicted"/>
<protein>
    <submittedName>
        <fullName evidence="4">DedD protein</fullName>
    </submittedName>
</protein>
<sequence>MEKELKYRIVGASVLVLFGVVFIPMILSPYDEIDGAFTDKAFPLENEDGFHSRIVPMDKSTVATRSSEVPERTETRRGPSGTQYEDHSAPFVQRAKLPMEKPDRKIVSGDNAETKTELAKTAVNGSYRPQNRSEPNKDAEVPERAKPTVSKQQKPVAWAVQVGSFVKRNNALGLRDLLRKKGYRAFVEFLRGDSIGVTRTRVFVGPVLRRGNALQLAEKLRSDLSIDGIVVRYASGG</sequence>
<feature type="domain" description="SPOR" evidence="3">
    <location>
        <begin position="152"/>
        <end position="233"/>
    </location>
</feature>
<keyword evidence="2" id="KW-0472">Membrane</keyword>
<feature type="transmembrane region" description="Helical" evidence="2">
    <location>
        <begin position="7"/>
        <end position="27"/>
    </location>
</feature>